<dbReference type="Gene3D" id="1.10.260.40">
    <property type="entry name" value="lambda repressor-like DNA-binding domains"/>
    <property type="match status" value="2"/>
</dbReference>
<dbReference type="SUPFAM" id="SSF47413">
    <property type="entry name" value="lambda repressor-like DNA-binding domains"/>
    <property type="match status" value="2"/>
</dbReference>
<dbReference type="AlphaFoldDB" id="A0A6H0S161"/>
<dbReference type="Pfam" id="PF13560">
    <property type="entry name" value="HTH_31"/>
    <property type="match status" value="1"/>
</dbReference>
<dbReference type="CDD" id="cd00093">
    <property type="entry name" value="HTH_XRE"/>
    <property type="match status" value="2"/>
</dbReference>
<dbReference type="GO" id="GO:0005829">
    <property type="term" value="C:cytosol"/>
    <property type="evidence" value="ECO:0007669"/>
    <property type="project" value="TreeGrafter"/>
</dbReference>
<keyword evidence="1" id="KW-0238">DNA-binding</keyword>
<feature type="domain" description="HTH cro/C1-type" evidence="2">
    <location>
        <begin position="81"/>
        <end position="135"/>
    </location>
</feature>
<dbReference type="Proteomes" id="UP000501849">
    <property type="component" value="Plasmid unnamed1"/>
</dbReference>
<sequence>MRSTPAAMPGVFKYRKMQDLAKKQGLTNRSLAAAVHVNQGTVSRWAKGEAAPSPKFIARLAEVLGVDPSELYVVTETARNLAYYRVLAGYSLAQLAPLIGASPVHLGRMEAGRSSIPPQVRDKLKEHLNLDEELLAKAIRRSQTHRRHPVARPFEFVKVAQPATQPATQHLIGA</sequence>
<proteinExistence type="predicted"/>
<reference evidence="3 4" key="1">
    <citation type="submission" date="2019-04" db="EMBL/GenBank/DDBJ databases">
        <title>Draft, Whole-Genome Sequence of the Anthracene-degrading Mycobacterium frederiksbergense LB501T, Isolated from a Polycyclic Aromatic Hydrocarbon (PAH)-Contaminated Soil.</title>
        <authorList>
            <person name="Augelletti F."/>
        </authorList>
    </citation>
    <scope>NUCLEOTIDE SEQUENCE [LARGE SCALE GENOMIC DNA]</scope>
    <source>
        <strain evidence="3 4">LB 501T</strain>
        <plasmid evidence="3 4">unnamed1</plasmid>
    </source>
</reference>
<dbReference type="GO" id="GO:0003700">
    <property type="term" value="F:DNA-binding transcription factor activity"/>
    <property type="evidence" value="ECO:0007669"/>
    <property type="project" value="TreeGrafter"/>
</dbReference>
<dbReference type="EMBL" id="CP038797">
    <property type="protein sequence ID" value="QIV79767.1"/>
    <property type="molecule type" value="Genomic_DNA"/>
</dbReference>
<dbReference type="KEGG" id="mfre:EXE63_01785"/>
<keyword evidence="4" id="KW-1185">Reference proteome</keyword>
<evidence type="ECO:0000313" key="3">
    <source>
        <dbReference type="EMBL" id="QIV79767.1"/>
    </source>
</evidence>
<accession>A0A6H0S161</accession>
<dbReference type="PANTHER" id="PTHR46797:SF1">
    <property type="entry name" value="METHYLPHOSPHONATE SYNTHASE"/>
    <property type="match status" value="1"/>
</dbReference>
<feature type="domain" description="HTH cro/C1-type" evidence="2">
    <location>
        <begin position="17"/>
        <end position="71"/>
    </location>
</feature>
<protein>
    <submittedName>
        <fullName evidence="3">Helix-turn-helix domain-containing protein</fullName>
    </submittedName>
</protein>
<dbReference type="PANTHER" id="PTHR46797">
    <property type="entry name" value="HTH-TYPE TRANSCRIPTIONAL REGULATOR"/>
    <property type="match status" value="1"/>
</dbReference>
<dbReference type="SMART" id="SM00530">
    <property type="entry name" value="HTH_XRE"/>
    <property type="match status" value="2"/>
</dbReference>
<name>A0A6H0S161_9MYCO</name>
<dbReference type="PROSITE" id="PS50943">
    <property type="entry name" value="HTH_CROC1"/>
    <property type="match status" value="2"/>
</dbReference>
<dbReference type="RefSeq" id="WP_168140521.1">
    <property type="nucleotide sequence ID" value="NZ_CP038797.1"/>
</dbReference>
<dbReference type="InterPro" id="IPR001387">
    <property type="entry name" value="Cro/C1-type_HTH"/>
</dbReference>
<dbReference type="InterPro" id="IPR050807">
    <property type="entry name" value="TransReg_Diox_bact_type"/>
</dbReference>
<dbReference type="Pfam" id="PF01381">
    <property type="entry name" value="HTH_3"/>
    <property type="match status" value="1"/>
</dbReference>
<gene>
    <name evidence="3" type="ORF">EXE63_01785</name>
</gene>
<evidence type="ECO:0000259" key="2">
    <source>
        <dbReference type="PROSITE" id="PS50943"/>
    </source>
</evidence>
<geneLocation type="plasmid" evidence="3 4">
    <name>unnamed1</name>
</geneLocation>
<dbReference type="InterPro" id="IPR010982">
    <property type="entry name" value="Lambda_DNA-bd_dom_sf"/>
</dbReference>
<organism evidence="3 4">
    <name type="scientific">Mycolicibacterium frederiksbergense</name>
    <dbReference type="NCBI Taxonomy" id="117567"/>
    <lineage>
        <taxon>Bacteria</taxon>
        <taxon>Bacillati</taxon>
        <taxon>Actinomycetota</taxon>
        <taxon>Actinomycetes</taxon>
        <taxon>Mycobacteriales</taxon>
        <taxon>Mycobacteriaceae</taxon>
        <taxon>Mycolicibacterium</taxon>
    </lineage>
</organism>
<evidence type="ECO:0000256" key="1">
    <source>
        <dbReference type="ARBA" id="ARBA00023125"/>
    </source>
</evidence>
<evidence type="ECO:0000313" key="4">
    <source>
        <dbReference type="Proteomes" id="UP000501849"/>
    </source>
</evidence>
<dbReference type="GO" id="GO:0003677">
    <property type="term" value="F:DNA binding"/>
    <property type="evidence" value="ECO:0007669"/>
    <property type="project" value="UniProtKB-KW"/>
</dbReference>
<keyword evidence="3" id="KW-0614">Plasmid</keyword>